<dbReference type="InterPro" id="IPR013154">
    <property type="entry name" value="ADH-like_N"/>
</dbReference>
<dbReference type="SUPFAM" id="SSF51735">
    <property type="entry name" value="NAD(P)-binding Rossmann-fold domains"/>
    <property type="match status" value="1"/>
</dbReference>
<evidence type="ECO:0000256" key="3">
    <source>
        <dbReference type="ARBA" id="ARBA00022741"/>
    </source>
</evidence>
<feature type="domain" description="Enoyl reductase (ER)" evidence="6">
    <location>
        <begin position="42"/>
        <end position="381"/>
    </location>
</feature>
<evidence type="ECO:0000256" key="5">
    <source>
        <dbReference type="ARBA" id="ARBA00023002"/>
    </source>
</evidence>
<dbReference type="SUPFAM" id="SSF50129">
    <property type="entry name" value="GroES-like"/>
    <property type="match status" value="1"/>
</dbReference>
<dbReference type="PANTHER" id="PTHR45348:SF1">
    <property type="entry name" value="TRANS-ENOYL REDUCTASE STHE"/>
    <property type="match status" value="1"/>
</dbReference>
<accession>A0A8G1VW52</accession>
<dbReference type="InterPro" id="IPR047122">
    <property type="entry name" value="Trans-enoyl_RdTase-like"/>
</dbReference>
<dbReference type="PANTHER" id="PTHR45348">
    <property type="entry name" value="HYPOTHETICAL OXIDOREDUCTASE (EUROFUNG)"/>
    <property type="match status" value="1"/>
</dbReference>
<dbReference type="Gene3D" id="3.40.50.720">
    <property type="entry name" value="NAD(P)-binding Rossmann-like Domain"/>
    <property type="match status" value="1"/>
</dbReference>
<dbReference type="InterPro" id="IPR020843">
    <property type="entry name" value="ER"/>
</dbReference>
<dbReference type="GeneID" id="63864879"/>
<proteinExistence type="inferred from homology"/>
<keyword evidence="3" id="KW-0547">Nucleotide-binding</keyword>
<dbReference type="Pfam" id="PF00107">
    <property type="entry name" value="ADH_zinc_N"/>
    <property type="match status" value="1"/>
</dbReference>
<evidence type="ECO:0000259" key="6">
    <source>
        <dbReference type="SMART" id="SM00829"/>
    </source>
</evidence>
<organism evidence="7 8">
    <name type="scientific">Aspergillus fijiensis CBS 313.89</name>
    <dbReference type="NCBI Taxonomy" id="1448319"/>
    <lineage>
        <taxon>Eukaryota</taxon>
        <taxon>Fungi</taxon>
        <taxon>Dikarya</taxon>
        <taxon>Ascomycota</taxon>
        <taxon>Pezizomycotina</taxon>
        <taxon>Eurotiomycetes</taxon>
        <taxon>Eurotiomycetidae</taxon>
        <taxon>Eurotiales</taxon>
        <taxon>Aspergillaceae</taxon>
        <taxon>Aspergillus</taxon>
    </lineage>
</organism>
<gene>
    <name evidence="7" type="ORF">BO72DRAFT_478972</name>
</gene>
<dbReference type="InterPro" id="IPR011032">
    <property type="entry name" value="GroES-like_sf"/>
</dbReference>
<sequence>MGSVCTSTVLGSRIASSENARQSERSFTIPRVQSAIVCLPNGQLGHVRDAPIPPLAPDMVLVRTAAVALNPTDHKMVANFPTPGAISGCDFAGTVVAVGDAATERFKVGDRVCGGVHGANPHDPAVGAFAEYVGATADILALVPPDLALTDAAAIGGAGPATMVLALGDQLGLSIDADADAAPNEPKEEEFVLVYGGSTATGTMALQFLRRAGYRPIATCSPKNASLVRSYGAVAVFDYHTEDCAAQIRSYTRNTLRYVLDCITEPSTVDVCLRSTGRAGGKYCGLEAFSEELRSRKAVSMDWVLALSIFGKQIALDKGYGREANPNHRVLGRKMFEIVERMLRQHELRPHPVRIMDEAWEDLPQGLALLQAKEVSGEKLVYIVDPSQTEI</sequence>
<dbReference type="CDD" id="cd08249">
    <property type="entry name" value="enoyl_reductase_like"/>
    <property type="match status" value="1"/>
</dbReference>
<dbReference type="Pfam" id="PF08240">
    <property type="entry name" value="ADH_N"/>
    <property type="match status" value="1"/>
</dbReference>
<name>A0A8G1VW52_9EURO</name>
<dbReference type="Gene3D" id="3.90.180.10">
    <property type="entry name" value="Medium-chain alcohol dehydrogenases, catalytic domain"/>
    <property type="match status" value="1"/>
</dbReference>
<keyword evidence="5" id="KW-0560">Oxidoreductase</keyword>
<dbReference type="Proteomes" id="UP000249789">
    <property type="component" value="Unassembled WGS sequence"/>
</dbReference>
<reference evidence="7 8" key="1">
    <citation type="submission" date="2018-02" db="EMBL/GenBank/DDBJ databases">
        <title>The genomes of Aspergillus section Nigri reveals drivers in fungal speciation.</title>
        <authorList>
            <consortium name="DOE Joint Genome Institute"/>
            <person name="Vesth T.C."/>
            <person name="Nybo J."/>
            <person name="Theobald S."/>
            <person name="Brandl J."/>
            <person name="Frisvad J.C."/>
            <person name="Nielsen K.F."/>
            <person name="Lyhne E.K."/>
            <person name="Kogle M.E."/>
            <person name="Kuo A."/>
            <person name="Riley R."/>
            <person name="Clum A."/>
            <person name="Nolan M."/>
            <person name="Lipzen A."/>
            <person name="Salamov A."/>
            <person name="Henrissat B."/>
            <person name="Wiebenga A."/>
            <person name="De vries R.P."/>
            <person name="Grigoriev I.V."/>
            <person name="Mortensen U.H."/>
            <person name="Andersen M.R."/>
            <person name="Baker S.E."/>
        </authorList>
    </citation>
    <scope>NUCLEOTIDE SEQUENCE [LARGE SCALE GENOMIC DNA]</scope>
    <source>
        <strain evidence="7 8">CBS 313.89</strain>
    </source>
</reference>
<dbReference type="GO" id="GO:0016651">
    <property type="term" value="F:oxidoreductase activity, acting on NAD(P)H"/>
    <property type="evidence" value="ECO:0007669"/>
    <property type="project" value="InterPro"/>
</dbReference>
<keyword evidence="8" id="KW-1185">Reference proteome</keyword>
<dbReference type="SMART" id="SM00829">
    <property type="entry name" value="PKS_ER"/>
    <property type="match status" value="1"/>
</dbReference>
<dbReference type="GO" id="GO:0000166">
    <property type="term" value="F:nucleotide binding"/>
    <property type="evidence" value="ECO:0007669"/>
    <property type="project" value="UniProtKB-KW"/>
</dbReference>
<dbReference type="RefSeq" id="XP_040799220.1">
    <property type="nucleotide sequence ID" value="XM_040947546.1"/>
</dbReference>
<evidence type="ECO:0000313" key="8">
    <source>
        <dbReference type="Proteomes" id="UP000249789"/>
    </source>
</evidence>
<evidence type="ECO:0000313" key="7">
    <source>
        <dbReference type="EMBL" id="RAK75210.1"/>
    </source>
</evidence>
<dbReference type="EMBL" id="KZ824660">
    <property type="protein sequence ID" value="RAK75210.1"/>
    <property type="molecule type" value="Genomic_DNA"/>
</dbReference>
<keyword evidence="4" id="KW-0521">NADP</keyword>
<comment type="subunit">
    <text evidence="2">Monomer.</text>
</comment>
<dbReference type="VEuPathDB" id="FungiDB:BO72DRAFT_478972"/>
<evidence type="ECO:0000256" key="4">
    <source>
        <dbReference type="ARBA" id="ARBA00022857"/>
    </source>
</evidence>
<dbReference type="OrthoDB" id="48317at2759"/>
<protein>
    <submittedName>
        <fullName evidence="7">GroES-like protein</fullName>
    </submittedName>
</protein>
<dbReference type="InterPro" id="IPR013149">
    <property type="entry name" value="ADH-like_C"/>
</dbReference>
<evidence type="ECO:0000256" key="1">
    <source>
        <dbReference type="ARBA" id="ARBA00008072"/>
    </source>
</evidence>
<dbReference type="AlphaFoldDB" id="A0A8G1VW52"/>
<dbReference type="InterPro" id="IPR036291">
    <property type="entry name" value="NAD(P)-bd_dom_sf"/>
</dbReference>
<evidence type="ECO:0000256" key="2">
    <source>
        <dbReference type="ARBA" id="ARBA00011245"/>
    </source>
</evidence>
<comment type="similarity">
    <text evidence="1">Belongs to the zinc-containing alcohol dehydrogenase family.</text>
</comment>